<dbReference type="OrthoDB" id="3049768at2759"/>
<evidence type="ECO:0000313" key="2">
    <source>
        <dbReference type="EMBL" id="GJE91824.1"/>
    </source>
</evidence>
<organism evidence="2 3">
    <name type="scientific">Phanerochaete sordida</name>
    <dbReference type="NCBI Taxonomy" id="48140"/>
    <lineage>
        <taxon>Eukaryota</taxon>
        <taxon>Fungi</taxon>
        <taxon>Dikarya</taxon>
        <taxon>Basidiomycota</taxon>
        <taxon>Agaricomycotina</taxon>
        <taxon>Agaricomycetes</taxon>
        <taxon>Polyporales</taxon>
        <taxon>Phanerochaetaceae</taxon>
        <taxon>Phanerochaete</taxon>
    </lineage>
</organism>
<dbReference type="Proteomes" id="UP000703269">
    <property type="component" value="Unassembled WGS sequence"/>
</dbReference>
<protein>
    <submittedName>
        <fullName evidence="2">Uncharacterized protein</fullName>
    </submittedName>
</protein>
<feature type="region of interest" description="Disordered" evidence="1">
    <location>
        <begin position="1"/>
        <end position="110"/>
    </location>
</feature>
<comment type="caution">
    <text evidence="2">The sequence shown here is derived from an EMBL/GenBank/DDBJ whole genome shotgun (WGS) entry which is preliminary data.</text>
</comment>
<feature type="compositionally biased region" description="Basic residues" evidence="1">
    <location>
        <begin position="266"/>
        <end position="276"/>
    </location>
</feature>
<dbReference type="EMBL" id="BPQB01000023">
    <property type="protein sequence ID" value="GJE91824.1"/>
    <property type="molecule type" value="Genomic_DNA"/>
</dbReference>
<accession>A0A9P3LEP7</accession>
<feature type="compositionally biased region" description="Basic and acidic residues" evidence="1">
    <location>
        <begin position="203"/>
        <end position="226"/>
    </location>
</feature>
<feature type="compositionally biased region" description="Polar residues" evidence="1">
    <location>
        <begin position="52"/>
        <end position="62"/>
    </location>
</feature>
<sequence>MANSRAKTPPIRQPLEPVSPSQRRVSNIGPPDGRASSPGVGASETPRALAATPTSFSSNPPENSAIHEQNADDASCDAPLLESELAEETQPQPSTHASATKRKRKTFSTHDLEELIRMTIERNPWGAKHSEKGKTWEGIRRSLQAAGMFEGVSVGTLRNKVDGMIKWHEDPDSGAGASMARELPTSTQVTLSALVDRAALQKHEAQNMTDAQKEKARKKDDEDRIGGESIRNAALEVFRKRKRDDDTSPAPTDVSDTENADPATPQKKKKRSHRAAKSGSSSLSALEREERDLDFNRRMLSIMERSEQRQEEMHRQTLDALREGQRASTEAYERATRGIIGILRDVFETERAREHH</sequence>
<dbReference type="AlphaFoldDB" id="A0A9P3LEP7"/>
<name>A0A9P3LEP7_9APHY</name>
<reference evidence="2 3" key="1">
    <citation type="submission" date="2021-08" db="EMBL/GenBank/DDBJ databases">
        <title>Draft Genome Sequence of Phanerochaete sordida strain YK-624.</title>
        <authorList>
            <person name="Mori T."/>
            <person name="Dohra H."/>
            <person name="Suzuki T."/>
            <person name="Kawagishi H."/>
            <person name="Hirai H."/>
        </authorList>
    </citation>
    <scope>NUCLEOTIDE SEQUENCE [LARGE SCALE GENOMIC DNA]</scope>
    <source>
        <strain evidence="2 3">YK-624</strain>
    </source>
</reference>
<evidence type="ECO:0000256" key="1">
    <source>
        <dbReference type="SAM" id="MobiDB-lite"/>
    </source>
</evidence>
<evidence type="ECO:0000313" key="3">
    <source>
        <dbReference type="Proteomes" id="UP000703269"/>
    </source>
</evidence>
<proteinExistence type="predicted"/>
<gene>
    <name evidence="2" type="ORF">PsYK624_079750</name>
</gene>
<feature type="region of interest" description="Disordered" evidence="1">
    <location>
        <begin position="203"/>
        <end position="289"/>
    </location>
</feature>
<keyword evidence="3" id="KW-1185">Reference proteome</keyword>
<feature type="compositionally biased region" description="Polar residues" evidence="1">
    <location>
        <begin position="89"/>
        <end position="98"/>
    </location>
</feature>